<feature type="binding site" evidence="10">
    <location>
        <begin position="110"/>
        <end position="116"/>
    </location>
    <ligand>
        <name>ATP</name>
        <dbReference type="ChEBI" id="CHEBI:30616"/>
    </ligand>
</feature>
<keyword evidence="5 10" id="KW-0067">ATP-binding</keyword>
<dbReference type="HAMAP" id="MF_02019">
    <property type="entry name" value="MurF"/>
    <property type="match status" value="1"/>
</dbReference>
<proteinExistence type="inferred from homology"/>
<feature type="domain" description="Mur ligase central" evidence="14">
    <location>
        <begin position="108"/>
        <end position="295"/>
    </location>
</feature>
<feature type="domain" description="Mur ligase N-terminal catalytic" evidence="12">
    <location>
        <begin position="25"/>
        <end position="97"/>
    </location>
</feature>
<evidence type="ECO:0000313" key="16">
    <source>
        <dbReference type="Proteomes" id="UP000774000"/>
    </source>
</evidence>
<feature type="domain" description="Mur ligase C-terminal" evidence="13">
    <location>
        <begin position="319"/>
        <end position="444"/>
    </location>
</feature>
<dbReference type="GO" id="GO:0005737">
    <property type="term" value="C:cytoplasm"/>
    <property type="evidence" value="ECO:0007669"/>
    <property type="project" value="UniProtKB-SubCell"/>
</dbReference>
<dbReference type="NCBIfam" id="TIGR01143">
    <property type="entry name" value="murF"/>
    <property type="match status" value="1"/>
</dbReference>
<sequence>MKALSLIEIADAVDGEINNKVELTIDSISTDTRQLESGDLFIALIGENFDAHDFLEQAFAKGAKAAVVSADKDYSIDQPLIKVEDTTRALQDLAAYYLQQFSLPVIAVTGSTGKTTTKDLIASVVGQKYKTLKTQGNFNNEIGLPLTLFRLDESYEAVVLEMGMRGLGEIDQLTEIAPPDIGVVTNVGKTHIELLGSIDNIAQAKSELVQSLDSTGVAILNADDQRVKNMAQLTTADIIYYGIEAKADLKGGNIKTLAQQDQVFFELFGAGEKTEVILPMPGEYNVYNALAAAAVGLELRLDLEQIQVGLSNASLTEKRNQILSTAAGIKIINDTYNANPTSVRAGLKTLSQISEQRKIAVLGDMLELGTVAEDEHYKLGAVVAAEGIDYLITIGDLAAEIARGAEDNGVDKSKIFTYNNKENLVVKLKNIMKADDTILVKASRGMKLEEIVESIS</sequence>
<dbReference type="Proteomes" id="UP000774000">
    <property type="component" value="Unassembled WGS sequence"/>
</dbReference>
<comment type="subcellular location">
    <subcellularLocation>
        <location evidence="10 11">Cytoplasm</location>
    </subcellularLocation>
</comment>
<dbReference type="SUPFAM" id="SSF53244">
    <property type="entry name" value="MurD-like peptide ligases, peptide-binding domain"/>
    <property type="match status" value="1"/>
</dbReference>
<keyword evidence="6 10" id="KW-0133">Cell shape</keyword>
<dbReference type="GO" id="GO:0005524">
    <property type="term" value="F:ATP binding"/>
    <property type="evidence" value="ECO:0007669"/>
    <property type="project" value="UniProtKB-UniRule"/>
</dbReference>
<name>A0A938XQE3_9FIRM</name>
<dbReference type="SUPFAM" id="SSF53623">
    <property type="entry name" value="MurD-like peptide ligases, catalytic domain"/>
    <property type="match status" value="1"/>
</dbReference>
<dbReference type="InterPro" id="IPR005863">
    <property type="entry name" value="UDP-N-AcMur_synth"/>
</dbReference>
<evidence type="ECO:0000256" key="11">
    <source>
        <dbReference type="RuleBase" id="RU004136"/>
    </source>
</evidence>
<dbReference type="EMBL" id="JAFBDQ010000020">
    <property type="protein sequence ID" value="MBM7557938.1"/>
    <property type="molecule type" value="Genomic_DNA"/>
</dbReference>
<accession>A0A938XQE3</accession>
<dbReference type="SUPFAM" id="SSF63418">
    <property type="entry name" value="MurE/MurF N-terminal domain"/>
    <property type="match status" value="1"/>
</dbReference>
<evidence type="ECO:0000256" key="6">
    <source>
        <dbReference type="ARBA" id="ARBA00022960"/>
    </source>
</evidence>
<dbReference type="InterPro" id="IPR036615">
    <property type="entry name" value="Mur_ligase_C_dom_sf"/>
</dbReference>
<comment type="caution">
    <text evidence="15">The sequence shown here is derived from an EMBL/GenBank/DDBJ whole genome shotgun (WGS) entry which is preliminary data.</text>
</comment>
<evidence type="ECO:0000256" key="5">
    <source>
        <dbReference type="ARBA" id="ARBA00022840"/>
    </source>
</evidence>
<protein>
    <recommendedName>
        <fullName evidence="10 11">UDP-N-acetylmuramoyl-tripeptide--D-alanyl-D-alanine ligase</fullName>
        <ecNumber evidence="10 11">6.3.2.10</ecNumber>
    </recommendedName>
    <alternativeName>
        <fullName evidence="10">D-alanyl-D-alanine-adding enzyme</fullName>
    </alternativeName>
</protein>
<comment type="catalytic activity">
    <reaction evidence="10 11">
        <text>D-alanyl-D-alanine + UDP-N-acetyl-alpha-D-muramoyl-L-alanyl-gamma-D-glutamyl-meso-2,6-diaminopimelate + ATP = UDP-N-acetyl-alpha-D-muramoyl-L-alanyl-gamma-D-glutamyl-meso-2,6-diaminopimeloyl-D-alanyl-D-alanine + ADP + phosphate + H(+)</text>
        <dbReference type="Rhea" id="RHEA:28374"/>
        <dbReference type="ChEBI" id="CHEBI:15378"/>
        <dbReference type="ChEBI" id="CHEBI:30616"/>
        <dbReference type="ChEBI" id="CHEBI:43474"/>
        <dbReference type="ChEBI" id="CHEBI:57822"/>
        <dbReference type="ChEBI" id="CHEBI:61386"/>
        <dbReference type="ChEBI" id="CHEBI:83905"/>
        <dbReference type="ChEBI" id="CHEBI:456216"/>
        <dbReference type="EC" id="6.3.2.10"/>
    </reaction>
</comment>
<keyword evidence="4 10" id="KW-0547">Nucleotide-binding</keyword>
<dbReference type="InterPro" id="IPR051046">
    <property type="entry name" value="MurCDEF_CellWall_CoF430Synth"/>
</dbReference>
<dbReference type="GO" id="GO:0009252">
    <property type="term" value="P:peptidoglycan biosynthetic process"/>
    <property type="evidence" value="ECO:0007669"/>
    <property type="project" value="UniProtKB-UniRule"/>
</dbReference>
<comment type="pathway">
    <text evidence="10 11">Cell wall biogenesis; peptidoglycan biosynthesis.</text>
</comment>
<dbReference type="RefSeq" id="WP_204702850.1">
    <property type="nucleotide sequence ID" value="NZ_JAFBDQ010000020.1"/>
</dbReference>
<keyword evidence="3 10" id="KW-0132">Cell division</keyword>
<evidence type="ECO:0000313" key="15">
    <source>
        <dbReference type="EMBL" id="MBM7557938.1"/>
    </source>
</evidence>
<keyword evidence="1 10" id="KW-0963">Cytoplasm</keyword>
<evidence type="ECO:0000256" key="8">
    <source>
        <dbReference type="ARBA" id="ARBA00023306"/>
    </source>
</evidence>
<dbReference type="InterPro" id="IPR036565">
    <property type="entry name" value="Mur-like_cat_sf"/>
</dbReference>
<dbReference type="Pfam" id="PF08245">
    <property type="entry name" value="Mur_ligase_M"/>
    <property type="match status" value="1"/>
</dbReference>
<organism evidence="15 16">
    <name type="scientific">Halanaerobacter jeridensis</name>
    <dbReference type="NCBI Taxonomy" id="706427"/>
    <lineage>
        <taxon>Bacteria</taxon>
        <taxon>Bacillati</taxon>
        <taxon>Bacillota</taxon>
        <taxon>Clostridia</taxon>
        <taxon>Halanaerobiales</taxon>
        <taxon>Halobacteroidaceae</taxon>
        <taxon>Halanaerobacter</taxon>
    </lineage>
</organism>
<dbReference type="InterPro" id="IPR000713">
    <property type="entry name" value="Mur_ligase_N"/>
</dbReference>
<evidence type="ECO:0000256" key="7">
    <source>
        <dbReference type="ARBA" id="ARBA00022984"/>
    </source>
</evidence>
<dbReference type="PANTHER" id="PTHR43024:SF1">
    <property type="entry name" value="UDP-N-ACETYLMURAMOYL-TRIPEPTIDE--D-ALANYL-D-ALANINE LIGASE"/>
    <property type="match status" value="1"/>
</dbReference>
<dbReference type="InterPro" id="IPR035911">
    <property type="entry name" value="MurE/MurF_N"/>
</dbReference>
<keyword evidence="8 10" id="KW-0131">Cell cycle</keyword>
<dbReference type="InterPro" id="IPR013221">
    <property type="entry name" value="Mur_ligase_cen"/>
</dbReference>
<evidence type="ECO:0000256" key="4">
    <source>
        <dbReference type="ARBA" id="ARBA00022741"/>
    </source>
</evidence>
<comment type="function">
    <text evidence="10 11">Involved in cell wall formation. Catalyzes the final step in the synthesis of UDP-N-acetylmuramoyl-pentapeptide, the precursor of murein.</text>
</comment>
<comment type="similarity">
    <text evidence="10">Belongs to the MurCDEF family. MurF subfamily.</text>
</comment>
<reference evidence="15" key="1">
    <citation type="submission" date="2021-01" db="EMBL/GenBank/DDBJ databases">
        <title>Genomic Encyclopedia of Type Strains, Phase IV (KMG-IV): sequencing the most valuable type-strain genomes for metagenomic binning, comparative biology and taxonomic classification.</title>
        <authorList>
            <person name="Goeker M."/>
        </authorList>
    </citation>
    <scope>NUCLEOTIDE SEQUENCE</scope>
    <source>
        <strain evidence="15">DSM 23230</strain>
    </source>
</reference>
<dbReference type="Gene3D" id="3.40.1390.10">
    <property type="entry name" value="MurE/MurF, N-terminal domain"/>
    <property type="match status" value="1"/>
</dbReference>
<evidence type="ECO:0000256" key="10">
    <source>
        <dbReference type="HAMAP-Rule" id="MF_02019"/>
    </source>
</evidence>
<dbReference type="EC" id="6.3.2.10" evidence="10 11"/>
<keyword evidence="2 10" id="KW-0436">Ligase</keyword>
<evidence type="ECO:0000256" key="2">
    <source>
        <dbReference type="ARBA" id="ARBA00022598"/>
    </source>
</evidence>
<dbReference type="GO" id="GO:0008360">
    <property type="term" value="P:regulation of cell shape"/>
    <property type="evidence" value="ECO:0007669"/>
    <property type="project" value="UniProtKB-KW"/>
</dbReference>
<dbReference type="GO" id="GO:0051301">
    <property type="term" value="P:cell division"/>
    <property type="evidence" value="ECO:0007669"/>
    <property type="project" value="UniProtKB-KW"/>
</dbReference>
<gene>
    <name evidence="10" type="primary">murF</name>
    <name evidence="15" type="ORF">JOC47_002806</name>
</gene>
<dbReference type="PANTHER" id="PTHR43024">
    <property type="entry name" value="UDP-N-ACETYLMURAMOYL-TRIPEPTIDE--D-ALANYL-D-ALANINE LIGASE"/>
    <property type="match status" value="1"/>
</dbReference>
<evidence type="ECO:0000256" key="3">
    <source>
        <dbReference type="ARBA" id="ARBA00022618"/>
    </source>
</evidence>
<dbReference type="GO" id="GO:0071555">
    <property type="term" value="P:cell wall organization"/>
    <property type="evidence" value="ECO:0007669"/>
    <property type="project" value="UniProtKB-KW"/>
</dbReference>
<evidence type="ECO:0000259" key="14">
    <source>
        <dbReference type="Pfam" id="PF08245"/>
    </source>
</evidence>
<evidence type="ECO:0000256" key="1">
    <source>
        <dbReference type="ARBA" id="ARBA00022490"/>
    </source>
</evidence>
<evidence type="ECO:0000259" key="12">
    <source>
        <dbReference type="Pfam" id="PF01225"/>
    </source>
</evidence>
<evidence type="ECO:0000259" key="13">
    <source>
        <dbReference type="Pfam" id="PF02875"/>
    </source>
</evidence>
<dbReference type="InterPro" id="IPR004101">
    <property type="entry name" value="Mur_ligase_C"/>
</dbReference>
<dbReference type="Gene3D" id="3.90.190.20">
    <property type="entry name" value="Mur ligase, C-terminal domain"/>
    <property type="match status" value="1"/>
</dbReference>
<dbReference type="GO" id="GO:0047480">
    <property type="term" value="F:UDP-N-acetylmuramoyl-tripeptide-D-alanyl-D-alanine ligase activity"/>
    <property type="evidence" value="ECO:0007669"/>
    <property type="project" value="UniProtKB-UniRule"/>
</dbReference>
<dbReference type="Pfam" id="PF01225">
    <property type="entry name" value="Mur_ligase"/>
    <property type="match status" value="1"/>
</dbReference>
<evidence type="ECO:0000256" key="9">
    <source>
        <dbReference type="ARBA" id="ARBA00023316"/>
    </source>
</evidence>
<dbReference type="Gene3D" id="3.40.1190.10">
    <property type="entry name" value="Mur-like, catalytic domain"/>
    <property type="match status" value="1"/>
</dbReference>
<dbReference type="AlphaFoldDB" id="A0A938XQE3"/>
<keyword evidence="7 10" id="KW-0573">Peptidoglycan synthesis</keyword>
<keyword evidence="9 10" id="KW-0961">Cell wall biogenesis/degradation</keyword>
<keyword evidence="16" id="KW-1185">Reference proteome</keyword>
<dbReference type="Pfam" id="PF02875">
    <property type="entry name" value="Mur_ligase_C"/>
    <property type="match status" value="1"/>
</dbReference>